<feature type="region of interest" description="Disordered" evidence="13">
    <location>
        <begin position="513"/>
        <end position="532"/>
    </location>
</feature>
<dbReference type="CDD" id="cd05324">
    <property type="entry name" value="carb_red_PTCR-like_SDR_c"/>
    <property type="match status" value="1"/>
</dbReference>
<dbReference type="Pfam" id="PF00213">
    <property type="entry name" value="OSCP"/>
    <property type="match status" value="1"/>
</dbReference>
<keyword evidence="4" id="KW-0813">Transport</keyword>
<dbReference type="Proteomes" id="UP001356427">
    <property type="component" value="Unassembled WGS sequence"/>
</dbReference>
<keyword evidence="5" id="KW-0375">Hydrogen ion transport</keyword>
<keyword evidence="6" id="KW-0521">NADP</keyword>
<name>A0AAN8QN68_9TELE</name>
<dbReference type="Gene3D" id="1.10.520.20">
    <property type="entry name" value="N-terminal domain of the delta subunit of the F1F0-ATP synthase"/>
    <property type="match status" value="1"/>
</dbReference>
<dbReference type="InterPro" id="IPR002347">
    <property type="entry name" value="SDR_fam"/>
</dbReference>
<evidence type="ECO:0000256" key="7">
    <source>
        <dbReference type="ARBA" id="ARBA00023002"/>
    </source>
</evidence>
<dbReference type="PROSITE" id="PS00061">
    <property type="entry name" value="ADH_SHORT"/>
    <property type="match status" value="1"/>
</dbReference>
<comment type="subcellular location">
    <subcellularLocation>
        <location evidence="1">Membrane</location>
    </subcellularLocation>
</comment>
<sequence>MAALGLGLQVRQFSTSVLRQALIRPPIDVYGVGGRYATALFSAASKQKKLEQVEKEMGTLSALIKDPKLSSIVMNPHVKRSLKLKFFGAAMTKANLSPITVNLITVLADNGRLTLTADVIGAFAKMMSAHRGEVICTVTTAHPLDEANLADLKVALNGFLTKGETLILETKSDASILGGMIVSIGDKYVDMSTKTKIHKLTKIIRDSVSIQTVLAAKPVVCSILLCNSFTSVLVMSGPQVVLVTGSTRGLGLAIVQALCQGFKGDVYLSARDVQRGAVVVEDLQREGLKPRLLQLDITDPVSIQAARQHFMKEYGGLDVLINNAGIVPKRGDPASFGSQAERILQTNFFATRDMCNEFLPLLKKDGRIVNVASIVGYITLYMCSPDLQARLCSDDITEEELVALMKSFVAEAKAGDHINKGWPNSVYGVSKIGLMALTRIQARRLRRETPQRGILINSCCPGWVKSDMTYPNGTKTPAEGADTPVYLALLPPATQEPQGEFVVDRQKLGEWETHSRRNGRLTVSPSRTDATSRPVNRCRFAGVEGNLRAQTGACFAVDTR</sequence>
<dbReference type="EC" id="1.1.1.184" evidence="11"/>
<dbReference type="SUPFAM" id="SSF51735">
    <property type="entry name" value="NAD(P)-binding Rossmann-fold domains"/>
    <property type="match status" value="1"/>
</dbReference>
<dbReference type="PRINTS" id="PR00080">
    <property type="entry name" value="SDRFAMILY"/>
</dbReference>
<dbReference type="SUPFAM" id="SSF47928">
    <property type="entry name" value="N-terminal domain of the delta subunit of the F1F0-ATP synthase"/>
    <property type="match status" value="1"/>
</dbReference>
<evidence type="ECO:0000256" key="4">
    <source>
        <dbReference type="ARBA" id="ARBA00022448"/>
    </source>
</evidence>
<proteinExistence type="inferred from homology"/>
<dbReference type="NCBIfam" id="TIGR01145">
    <property type="entry name" value="ATP_synt_delta"/>
    <property type="match status" value="1"/>
</dbReference>
<comment type="caution">
    <text evidence="14">The sequence shown here is derived from an EMBL/GenBank/DDBJ whole genome shotgun (WGS) entry which is preliminary data.</text>
</comment>
<dbReference type="Pfam" id="PF00106">
    <property type="entry name" value="adh_short"/>
    <property type="match status" value="1"/>
</dbReference>
<evidence type="ECO:0000256" key="2">
    <source>
        <dbReference type="ARBA" id="ARBA00006484"/>
    </source>
</evidence>
<dbReference type="EMBL" id="JAGTTL010000017">
    <property type="protein sequence ID" value="KAK6309740.1"/>
    <property type="molecule type" value="Genomic_DNA"/>
</dbReference>
<dbReference type="InterPro" id="IPR020904">
    <property type="entry name" value="Sc_DH/Rdtase_CS"/>
</dbReference>
<evidence type="ECO:0000256" key="13">
    <source>
        <dbReference type="SAM" id="MobiDB-lite"/>
    </source>
</evidence>
<dbReference type="PRINTS" id="PR00081">
    <property type="entry name" value="GDHRDH"/>
</dbReference>
<keyword evidence="7" id="KW-0560">Oxidoreductase</keyword>
<comment type="similarity">
    <text evidence="3">Belongs to the ATPase delta chain family.</text>
</comment>
<dbReference type="InterPro" id="IPR036291">
    <property type="entry name" value="NAD(P)-bd_dom_sf"/>
</dbReference>
<dbReference type="AlphaFoldDB" id="A0AAN8QN68"/>
<evidence type="ECO:0000313" key="15">
    <source>
        <dbReference type="Proteomes" id="UP001356427"/>
    </source>
</evidence>
<dbReference type="GO" id="GO:0004090">
    <property type="term" value="F:carbonyl reductase (NADPH) activity"/>
    <property type="evidence" value="ECO:0007669"/>
    <property type="project" value="UniProtKB-EC"/>
</dbReference>
<dbReference type="InterPro" id="IPR026015">
    <property type="entry name" value="ATP_synth_OSCP/delta_N_sf"/>
</dbReference>
<evidence type="ECO:0000256" key="8">
    <source>
        <dbReference type="ARBA" id="ARBA00023065"/>
    </source>
</evidence>
<dbReference type="HAMAP" id="MF_01416">
    <property type="entry name" value="ATP_synth_delta_bact"/>
    <property type="match status" value="1"/>
</dbReference>
<evidence type="ECO:0000256" key="6">
    <source>
        <dbReference type="ARBA" id="ARBA00022857"/>
    </source>
</evidence>
<evidence type="ECO:0000256" key="11">
    <source>
        <dbReference type="ARBA" id="ARBA00026118"/>
    </source>
</evidence>
<organism evidence="14 15">
    <name type="scientific">Coregonus suidteri</name>
    <dbReference type="NCBI Taxonomy" id="861788"/>
    <lineage>
        <taxon>Eukaryota</taxon>
        <taxon>Metazoa</taxon>
        <taxon>Chordata</taxon>
        <taxon>Craniata</taxon>
        <taxon>Vertebrata</taxon>
        <taxon>Euteleostomi</taxon>
        <taxon>Actinopterygii</taxon>
        <taxon>Neopterygii</taxon>
        <taxon>Teleostei</taxon>
        <taxon>Protacanthopterygii</taxon>
        <taxon>Salmoniformes</taxon>
        <taxon>Salmonidae</taxon>
        <taxon>Coregoninae</taxon>
        <taxon>Coregonus</taxon>
    </lineage>
</organism>
<gene>
    <name evidence="14" type="ORF">J4Q44_G00196210</name>
</gene>
<evidence type="ECO:0000256" key="10">
    <source>
        <dbReference type="ARBA" id="ARBA00023310"/>
    </source>
</evidence>
<evidence type="ECO:0000256" key="9">
    <source>
        <dbReference type="ARBA" id="ARBA00023136"/>
    </source>
</evidence>
<keyword evidence="15" id="KW-1185">Reference proteome</keyword>
<evidence type="ECO:0000256" key="5">
    <source>
        <dbReference type="ARBA" id="ARBA00022781"/>
    </source>
</evidence>
<keyword evidence="9" id="KW-0472">Membrane</keyword>
<dbReference type="InterPro" id="IPR000711">
    <property type="entry name" value="ATPase_OSCP/dsu"/>
</dbReference>
<protein>
    <recommendedName>
        <fullName evidence="11">carbonyl reductase (NADPH)</fullName>
        <ecNumber evidence="11">1.1.1.184</ecNumber>
    </recommendedName>
    <alternativeName>
        <fullName evidence="12">Oligomycin sensitivity conferral protein</fullName>
    </alternativeName>
</protein>
<dbReference type="GO" id="GO:0046933">
    <property type="term" value="F:proton-transporting ATP synthase activity, rotational mechanism"/>
    <property type="evidence" value="ECO:0007669"/>
    <property type="project" value="InterPro"/>
</dbReference>
<dbReference type="Gene3D" id="3.40.50.720">
    <property type="entry name" value="NAD(P)-binding Rossmann-like Domain"/>
    <property type="match status" value="1"/>
</dbReference>
<dbReference type="GO" id="GO:0016020">
    <property type="term" value="C:membrane"/>
    <property type="evidence" value="ECO:0007669"/>
    <property type="project" value="UniProtKB-SubCell"/>
</dbReference>
<evidence type="ECO:0000313" key="14">
    <source>
        <dbReference type="EMBL" id="KAK6309740.1"/>
    </source>
</evidence>
<comment type="similarity">
    <text evidence="2">Belongs to the short-chain dehydrogenases/reductases (SDR) family.</text>
</comment>
<accession>A0AAN8QN68</accession>
<evidence type="ECO:0000256" key="3">
    <source>
        <dbReference type="ARBA" id="ARBA00007046"/>
    </source>
</evidence>
<feature type="compositionally biased region" description="Polar residues" evidence="13">
    <location>
        <begin position="521"/>
        <end position="532"/>
    </location>
</feature>
<dbReference type="PANTHER" id="PTHR43963">
    <property type="entry name" value="CARBONYL REDUCTASE 1-RELATED"/>
    <property type="match status" value="1"/>
</dbReference>
<evidence type="ECO:0000256" key="1">
    <source>
        <dbReference type="ARBA" id="ARBA00004370"/>
    </source>
</evidence>
<evidence type="ECO:0000256" key="12">
    <source>
        <dbReference type="ARBA" id="ARBA00033369"/>
    </source>
</evidence>
<dbReference type="InterPro" id="IPR045313">
    <property type="entry name" value="CBR1-like"/>
</dbReference>
<keyword evidence="10" id="KW-0066">ATP synthesis</keyword>
<dbReference type="PANTHER" id="PTHR43963:SF4">
    <property type="entry name" value="CARBONYL REDUCTASE (NADPH)"/>
    <property type="match status" value="1"/>
</dbReference>
<keyword evidence="8" id="KW-0406">Ion transport</keyword>
<reference evidence="14 15" key="1">
    <citation type="submission" date="2021-04" db="EMBL/GenBank/DDBJ databases">
        <authorList>
            <person name="De Guttry C."/>
            <person name="Zahm M."/>
            <person name="Klopp C."/>
            <person name="Cabau C."/>
            <person name="Louis A."/>
            <person name="Berthelot C."/>
            <person name="Parey E."/>
            <person name="Roest Crollius H."/>
            <person name="Montfort J."/>
            <person name="Robinson-Rechavi M."/>
            <person name="Bucao C."/>
            <person name="Bouchez O."/>
            <person name="Gislard M."/>
            <person name="Lluch J."/>
            <person name="Milhes M."/>
            <person name="Lampietro C."/>
            <person name="Lopez Roques C."/>
            <person name="Donnadieu C."/>
            <person name="Braasch I."/>
            <person name="Desvignes T."/>
            <person name="Postlethwait J."/>
            <person name="Bobe J."/>
            <person name="Wedekind C."/>
            <person name="Guiguen Y."/>
        </authorList>
    </citation>
    <scope>NUCLEOTIDE SEQUENCE [LARGE SCALE GENOMIC DNA]</scope>
    <source>
        <strain evidence="14">Cs_M1</strain>
        <tissue evidence="14">Blood</tissue>
    </source>
</reference>